<accession>A0A6G0U0X8</accession>
<gene>
    <name evidence="2" type="ORF">AGLY_002504</name>
</gene>
<keyword evidence="1" id="KW-0472">Membrane</keyword>
<evidence type="ECO:0000313" key="2">
    <source>
        <dbReference type="EMBL" id="KAE9542593.1"/>
    </source>
</evidence>
<keyword evidence="3" id="KW-1185">Reference proteome</keyword>
<feature type="transmembrane region" description="Helical" evidence="1">
    <location>
        <begin position="174"/>
        <end position="196"/>
    </location>
</feature>
<dbReference type="AlphaFoldDB" id="A0A6G0U0X8"/>
<dbReference type="EMBL" id="VYZN01000009">
    <property type="protein sequence ID" value="KAE9542593.1"/>
    <property type="molecule type" value="Genomic_DNA"/>
</dbReference>
<protein>
    <submittedName>
        <fullName evidence="2">Uncharacterized protein</fullName>
    </submittedName>
</protein>
<evidence type="ECO:0000256" key="1">
    <source>
        <dbReference type="SAM" id="Phobius"/>
    </source>
</evidence>
<organism evidence="2 3">
    <name type="scientific">Aphis glycines</name>
    <name type="common">Soybean aphid</name>
    <dbReference type="NCBI Taxonomy" id="307491"/>
    <lineage>
        <taxon>Eukaryota</taxon>
        <taxon>Metazoa</taxon>
        <taxon>Ecdysozoa</taxon>
        <taxon>Arthropoda</taxon>
        <taxon>Hexapoda</taxon>
        <taxon>Insecta</taxon>
        <taxon>Pterygota</taxon>
        <taxon>Neoptera</taxon>
        <taxon>Paraneoptera</taxon>
        <taxon>Hemiptera</taxon>
        <taxon>Sternorrhyncha</taxon>
        <taxon>Aphidomorpha</taxon>
        <taxon>Aphidoidea</taxon>
        <taxon>Aphididae</taxon>
        <taxon>Aphidini</taxon>
        <taxon>Aphis</taxon>
        <taxon>Aphis</taxon>
    </lineage>
</organism>
<comment type="caution">
    <text evidence="2">The sequence shown here is derived from an EMBL/GenBank/DDBJ whole genome shotgun (WGS) entry which is preliminary data.</text>
</comment>
<name>A0A6G0U0X8_APHGL</name>
<reference evidence="2 3" key="1">
    <citation type="submission" date="2019-08" db="EMBL/GenBank/DDBJ databases">
        <title>The genome of the soybean aphid Biotype 1, its phylome, world population structure and adaptation to the North American continent.</title>
        <authorList>
            <person name="Giordano R."/>
            <person name="Donthu R.K."/>
            <person name="Hernandez A.G."/>
            <person name="Wright C.L."/>
            <person name="Zimin A.V."/>
        </authorList>
    </citation>
    <scope>NUCLEOTIDE SEQUENCE [LARGE SCALE GENOMIC DNA]</scope>
    <source>
        <tissue evidence="2">Whole aphids</tissue>
    </source>
</reference>
<keyword evidence="1" id="KW-1133">Transmembrane helix</keyword>
<evidence type="ECO:0000313" key="3">
    <source>
        <dbReference type="Proteomes" id="UP000475862"/>
    </source>
</evidence>
<dbReference type="Proteomes" id="UP000475862">
    <property type="component" value="Unassembled WGS sequence"/>
</dbReference>
<sequence>MFLSRVLNIEHLIRSMILESIPNTLMYCSTKNTVYIFTLKSYKNSLMQRKKCSTIKCIMLVPTVFVYQLKVLQFKENATHKNEFFLKNKNVNIIVFSSTTTLGTVNTDFRDLSRDSGDLNPLPFSIRETSSPTRLREYYEKKKILRIFEYINVQKLLLLLFIGNQKGSIKKNILIYYFNILILFVCNIVLHMYVFVQFQSGQAPCSLNFQKIKVYEEFDQNLKNNSQLTLIHRHNIQCAIHNVYVLCHKKLCQWLWRRIDDIREYKNNNNNE</sequence>
<proteinExistence type="predicted"/>
<keyword evidence="1" id="KW-0812">Transmembrane</keyword>